<gene>
    <name evidence="2" type="ORF">QUV98_11435</name>
</gene>
<dbReference type="Pfam" id="PF13751">
    <property type="entry name" value="DDE_Tnp_1_6"/>
    <property type="match status" value="1"/>
</dbReference>
<dbReference type="RefSeq" id="WP_289528308.1">
    <property type="nucleotide sequence ID" value="NZ_JAUDCK010000085.1"/>
</dbReference>
<comment type="caution">
    <text evidence="2">The sequence shown here is derived from an EMBL/GenBank/DDBJ whole genome shotgun (WGS) entry which is preliminary data.</text>
</comment>
<reference evidence="3" key="1">
    <citation type="submission" date="2023-06" db="EMBL/GenBank/DDBJ databases">
        <title>Identification and characterization of horizontal gene transfer across gut microbiota members of farm animals based on homology search.</title>
        <authorList>
            <person name="Zeman M."/>
            <person name="Kubasova T."/>
            <person name="Jahodarova E."/>
            <person name="Nykrynova M."/>
            <person name="Rychlik I."/>
        </authorList>
    </citation>
    <scope>NUCLEOTIDE SEQUENCE [LARGE SCALE GENOMIC DNA]</scope>
    <source>
        <strain evidence="3">ET341</strain>
    </source>
</reference>
<evidence type="ECO:0000313" key="3">
    <source>
        <dbReference type="Proteomes" id="UP001529275"/>
    </source>
</evidence>
<feature type="non-terminal residue" evidence="2">
    <location>
        <position position="1"/>
    </location>
</feature>
<keyword evidence="3" id="KW-1185">Reference proteome</keyword>
<dbReference type="InterPro" id="IPR025668">
    <property type="entry name" value="Tnp_DDE_dom"/>
</dbReference>
<feature type="domain" description="Transposase DDE" evidence="1">
    <location>
        <begin position="243"/>
        <end position="362"/>
    </location>
</feature>
<dbReference type="NCBIfam" id="NF033551">
    <property type="entry name" value="transpos_IS1182"/>
    <property type="match status" value="1"/>
</dbReference>
<sequence>LSIDDEVPNYSTWSQNYIRRYGDSEIFDEIFNRIIEEAIAYDFVDLDTVFGDGTHRKANANSRKHENKVVEIVKKHYDDELLEEINKDREEHGKKALKETKDIELAYDEETGELIEGKGTKSIKVSKTDPESGCFHKGEKQKCFAYTNLTFCDRHGFVLHNTVAPGNQHDSVVFHDAYRELLNTYGDSIHNISLDAGFITPAICREIIEDGIRPYLPYKRPMTKKGFFKKYEYVYDEKLDIYICPNNKDLKYTTTNKSGYREYKSNPKDCEGCPFLEQCTQSKNHQKVITRHVWEEYRELADEIRYTPEWKDIYPLRKETIERVYADCKEKHGLRFTRIRGLKKNQQESLIIFGCHNLGKLARMKKRRGLINMTSPNKKERHIRKIVQIYQFA</sequence>
<dbReference type="Proteomes" id="UP001529275">
    <property type="component" value="Unassembled WGS sequence"/>
</dbReference>
<dbReference type="EMBL" id="JAUDCK010000085">
    <property type="protein sequence ID" value="MDM8196927.1"/>
    <property type="molecule type" value="Genomic_DNA"/>
</dbReference>
<name>A0ABT7ULB0_9FIRM</name>
<dbReference type="PANTHER" id="PTHR33408">
    <property type="entry name" value="TRANSPOSASE"/>
    <property type="match status" value="1"/>
</dbReference>
<dbReference type="InterPro" id="IPR047629">
    <property type="entry name" value="IS1182_transpos"/>
</dbReference>
<evidence type="ECO:0000313" key="2">
    <source>
        <dbReference type="EMBL" id="MDM8196927.1"/>
    </source>
</evidence>
<proteinExistence type="predicted"/>
<evidence type="ECO:0000259" key="1">
    <source>
        <dbReference type="Pfam" id="PF13751"/>
    </source>
</evidence>
<accession>A0ABT7ULB0</accession>
<organism evidence="2 3">
    <name type="scientific">Massilimicrobiota timonensis</name>
    <dbReference type="NCBI Taxonomy" id="1776392"/>
    <lineage>
        <taxon>Bacteria</taxon>
        <taxon>Bacillati</taxon>
        <taxon>Bacillota</taxon>
        <taxon>Erysipelotrichia</taxon>
        <taxon>Erysipelotrichales</taxon>
        <taxon>Erysipelotrichaceae</taxon>
        <taxon>Massilimicrobiota</taxon>
    </lineage>
</organism>
<protein>
    <submittedName>
        <fullName evidence="2">IS1182 family transposase</fullName>
    </submittedName>
</protein>